<sequence length="1098" mass="124014">MSNASHSATIEEIRERLNHAIEHFEHVLPGQAPIKDFVHHNTLHGYEKLPFPDALAAVEENSGVHGYLPIEQFRKFYKQGRINRTDLQQILNESPELNADEVLFQSTSGPVSRGEITIAALVNPLNRLTGCQLNWKIEEQDALHSFQDDVSDKRRQRLLKAAAEKGFNGEADAINDLWGACLEGLGLEYYILHPEELIDLSPEDAERILTSLSGEESGEEHSHHHRAQQHSKELLSELLERAGSDLTLRGVLKAVTGIDLLDELRPTLVRYLAAYLDQGMAAWHNIDRSEGFYAAWRNSAANDLGWLFDDLPEWRDELDFLPEDPLETIIIELRRLGLEASKWERYLELLSLEIPGWSGMFLWRHLNPGYEGLDTKVEMIDYLAVRLILERLFAQRICRKQWQLEASFDVLRWYFQRRSSEFLIRYALFNSHLPEYLITQAQRQIERAHSETENYAPWQQLADMIWTWQQSPAADRPDSYTVQHHAWQLFRIAQHLGLCGDEIRTLNTAQLDAMFDLLDELSDNRAGFIWLRAYERHYREQVFNAIAANHGRGRRAVREQRPSAQVIFCMDDREEGIRRHIEELAPSVETMGAAAHFNVFNFWHGLDDEKPSVLCPVVAVPTHDVREVAKPEHQPLAESHSQRRSLRLKIKSLLAQSTQRNIFSSALLITAAAPAALLTLIGKSIAPFGFGRAVEKSRQSFEQERIDTRIQFTATEAKSDATPEAPQQGFTDSEQADRAEAFLKNIGLLSDHSPLPVIMGHGSISQNNPHLAAYDCGACSGRHSGPNARILAAMINRPEVRALLVERGITIPDDTWFIGAEHNTCNEEIIWYDADIIPEALQKKFTTLQAQLLEASEKSAHERCRRLASAPDNPSLKQAYRHIAGRATDFSQARPELGHATNASALIGRRSVTQGAFFDRRIFLISYDPTTDESGAVLERLLLANGPVGAGISLEYYFSTVNNEEYGSGSKVTHNVSGLLGVMDGTSGDLRTGLPRQMIEIHEAMRLLVICEATTEMLTEIYKRQPPIQELVGNGWLLLAAKDPDSGTIHSFDPSQGWIEWEGDQPPLTTVKRSPDWYNGHSEPLTPALIEQQEVANA</sequence>
<evidence type="ECO:0000256" key="6">
    <source>
        <dbReference type="HAMAP-Rule" id="MF_01871"/>
    </source>
</evidence>
<keyword evidence="1 6" id="KW-0813">Transport</keyword>
<gene>
    <name evidence="6" type="primary">dabA</name>
    <name evidence="7" type="ORF">HUE57_11600</name>
</gene>
<accession>A0A6N0HWW0</accession>
<comment type="subunit">
    <text evidence="6">Forms a complex with DabB.</text>
</comment>
<comment type="subcellular location">
    <subcellularLocation>
        <location evidence="6">Cell membrane</location>
        <topology evidence="6">Peripheral membrane protein</topology>
    </subcellularLocation>
</comment>
<comment type="function">
    <text evidence="6">Part of an energy-coupled inorganic carbon pump.</text>
</comment>
<name>A0A6N0HWW0_9GAMM</name>
<evidence type="ECO:0000256" key="5">
    <source>
        <dbReference type="ARBA" id="ARBA00023136"/>
    </source>
</evidence>
<dbReference type="GO" id="GO:0005886">
    <property type="term" value="C:plasma membrane"/>
    <property type="evidence" value="ECO:0007669"/>
    <property type="project" value="UniProtKB-SubCell"/>
</dbReference>
<dbReference type="InterPro" id="IPR018752">
    <property type="entry name" value="DabA"/>
</dbReference>
<comment type="cofactor">
    <cofactor evidence="6">
        <name>Zn(2+)</name>
        <dbReference type="ChEBI" id="CHEBI:29105"/>
    </cofactor>
</comment>
<dbReference type="PANTHER" id="PTHR38344">
    <property type="entry name" value="UPF0753 PROTEIN AQ_863"/>
    <property type="match status" value="1"/>
</dbReference>
<evidence type="ECO:0000256" key="1">
    <source>
        <dbReference type="ARBA" id="ARBA00022448"/>
    </source>
</evidence>
<dbReference type="GO" id="GO:0008270">
    <property type="term" value="F:zinc ion binding"/>
    <property type="evidence" value="ECO:0007669"/>
    <property type="project" value="UniProtKB-UniRule"/>
</dbReference>
<dbReference type="Pfam" id="PF10070">
    <property type="entry name" value="DabA"/>
    <property type="match status" value="1"/>
</dbReference>
<proteinExistence type="inferred from homology"/>
<keyword evidence="2 6" id="KW-1003">Cell membrane</keyword>
<keyword evidence="4 6" id="KW-0862">Zinc</keyword>
<protein>
    <recommendedName>
        <fullName evidence="6">Probable inorganic carbon transporter subunit DabA</fullName>
    </recommendedName>
</protein>
<feature type="binding site" evidence="6">
    <location>
        <position position="571"/>
    </location>
    <ligand>
        <name>Zn(2+)</name>
        <dbReference type="ChEBI" id="CHEBI:29105"/>
    </ligand>
</feature>
<comment type="similarity">
    <text evidence="6">Belongs to the inorganic carbon transporter (TC 9.A.2) DabA family.</text>
</comment>
<feature type="binding site" evidence="6">
    <location>
        <position position="776"/>
    </location>
    <ligand>
        <name>Zn(2+)</name>
        <dbReference type="ChEBI" id="CHEBI:29105"/>
    </ligand>
</feature>
<organism evidence="7 8">
    <name type="scientific">Candidatus Reidiella endopervernicosa</name>
    <dbReference type="NCBI Taxonomy" id="2738883"/>
    <lineage>
        <taxon>Bacteria</taxon>
        <taxon>Pseudomonadati</taxon>
        <taxon>Pseudomonadota</taxon>
        <taxon>Gammaproteobacteria</taxon>
        <taxon>Candidatus Reidiella</taxon>
    </lineage>
</organism>
<feature type="binding site" evidence="6">
    <location>
        <position position="569"/>
    </location>
    <ligand>
        <name>Zn(2+)</name>
        <dbReference type="ChEBI" id="CHEBI:29105"/>
    </ligand>
</feature>
<evidence type="ECO:0000256" key="4">
    <source>
        <dbReference type="ARBA" id="ARBA00022833"/>
    </source>
</evidence>
<dbReference type="EMBL" id="CP054491">
    <property type="protein sequence ID" value="QKQ26850.1"/>
    <property type="molecule type" value="Genomic_DNA"/>
</dbReference>
<dbReference type="RefSeq" id="WP_078484869.1">
    <property type="nucleotide sequence ID" value="NZ_CP054491.1"/>
</dbReference>
<dbReference type="AlphaFoldDB" id="A0A6N0HWW0"/>
<dbReference type="HAMAP" id="MF_01871">
    <property type="entry name" value="DabA"/>
    <property type="match status" value="1"/>
</dbReference>
<keyword evidence="3 6" id="KW-0479">Metal-binding</keyword>
<feature type="binding site" evidence="6">
    <location>
        <position position="761"/>
    </location>
    <ligand>
        <name>Zn(2+)</name>
        <dbReference type="ChEBI" id="CHEBI:29105"/>
    </ligand>
</feature>
<reference evidence="7 8" key="1">
    <citation type="submission" date="2020-05" db="EMBL/GenBank/DDBJ databases">
        <title>Horizontal transmission and recombination maintain forever young bacterial symbiont genomes.</title>
        <authorList>
            <person name="Russell S.L."/>
            <person name="Pepper-Tunick E."/>
            <person name="Svedberg J."/>
            <person name="Byrne A."/>
            <person name="Ruelas Castillo J."/>
            <person name="Vollmers C."/>
            <person name="Beinart R.A."/>
            <person name="Corbett-Detig R."/>
        </authorList>
    </citation>
    <scope>NUCLEOTIDE SEQUENCE [LARGE SCALE GENOMIC DNA]</scope>
    <source>
        <strain evidence="7">Santa_Monica_outfall</strain>
    </source>
</reference>
<dbReference type="Proteomes" id="UP000509658">
    <property type="component" value="Chromosome"/>
</dbReference>
<dbReference type="KEGG" id="rev:HUE57_11600"/>
<evidence type="ECO:0000256" key="2">
    <source>
        <dbReference type="ARBA" id="ARBA00022475"/>
    </source>
</evidence>
<keyword evidence="5 6" id="KW-0472">Membrane</keyword>
<evidence type="ECO:0000313" key="8">
    <source>
        <dbReference type="Proteomes" id="UP000509658"/>
    </source>
</evidence>
<keyword evidence="8" id="KW-1185">Reference proteome</keyword>
<dbReference type="PANTHER" id="PTHR38344:SF1">
    <property type="entry name" value="INORGANIC CARBON TRANSPORTER SUBUNIT DABA-RELATED"/>
    <property type="match status" value="1"/>
</dbReference>
<evidence type="ECO:0000256" key="3">
    <source>
        <dbReference type="ARBA" id="ARBA00022723"/>
    </source>
</evidence>
<evidence type="ECO:0000313" key="7">
    <source>
        <dbReference type="EMBL" id="QKQ26850.1"/>
    </source>
</evidence>